<evidence type="ECO:0000313" key="2">
    <source>
        <dbReference type="EMBL" id="EAT78024.1"/>
    </source>
</evidence>
<organism evidence="2 3">
    <name type="scientific">Phaeosphaeria nodorum (strain SN15 / ATCC MYA-4574 / FGSC 10173)</name>
    <name type="common">Glume blotch fungus</name>
    <name type="synonym">Parastagonospora nodorum</name>
    <dbReference type="NCBI Taxonomy" id="321614"/>
    <lineage>
        <taxon>Eukaryota</taxon>
        <taxon>Fungi</taxon>
        <taxon>Dikarya</taxon>
        <taxon>Ascomycota</taxon>
        <taxon>Pezizomycotina</taxon>
        <taxon>Dothideomycetes</taxon>
        <taxon>Pleosporomycetidae</taxon>
        <taxon>Pleosporales</taxon>
        <taxon>Pleosporineae</taxon>
        <taxon>Phaeosphaeriaceae</taxon>
        <taxon>Parastagonospora</taxon>
    </lineage>
</organism>
<dbReference type="RefSeq" id="XP_001804668.1">
    <property type="nucleotide sequence ID" value="XM_001804616.1"/>
</dbReference>
<dbReference type="EMBL" id="CH445356">
    <property type="protein sequence ID" value="EAT78024.1"/>
    <property type="molecule type" value="Genomic_DNA"/>
</dbReference>
<dbReference type="HOGENOM" id="CLU_1678558_0_0_1"/>
<accession>Q0U0X4</accession>
<sequence length="157" mass="16958">MSLPSHPSFHPIALHPSLPSTKSATTPPTTGHTSPLPPTATTKFPNRGCLSITTPPSRVSARHTNRAWENGRAARCGSVSLSTPRTRASASTGICALANGTEAYVYVDVFATGLIVEHIKGDLLRFTILERYVRDPARPRHNLRLEIEEQGGIRARG</sequence>
<reference evidence="3" key="1">
    <citation type="journal article" date="2007" name="Plant Cell">
        <title>Dothideomycete-plant interactions illuminated by genome sequencing and EST analysis of the wheat pathogen Stagonospora nodorum.</title>
        <authorList>
            <person name="Hane J.K."/>
            <person name="Lowe R.G."/>
            <person name="Solomon P.S."/>
            <person name="Tan K.C."/>
            <person name="Schoch C.L."/>
            <person name="Spatafora J.W."/>
            <person name="Crous P.W."/>
            <person name="Kodira C."/>
            <person name="Birren B.W."/>
            <person name="Galagan J.E."/>
            <person name="Torriani S.F."/>
            <person name="McDonald B.A."/>
            <person name="Oliver R.P."/>
        </authorList>
    </citation>
    <scope>NUCLEOTIDE SEQUENCE [LARGE SCALE GENOMIC DNA]</scope>
    <source>
        <strain evidence="3">SN15 / ATCC MYA-4574 / FGSC 10173</strain>
    </source>
</reference>
<dbReference type="InParanoid" id="Q0U0X4"/>
<dbReference type="Proteomes" id="UP000001055">
    <property type="component" value="Unassembled WGS sequence"/>
</dbReference>
<evidence type="ECO:0000313" key="3">
    <source>
        <dbReference type="Proteomes" id="UP000001055"/>
    </source>
</evidence>
<proteinExistence type="predicted"/>
<evidence type="ECO:0000256" key="1">
    <source>
        <dbReference type="SAM" id="MobiDB-lite"/>
    </source>
</evidence>
<feature type="compositionally biased region" description="Low complexity" evidence="1">
    <location>
        <begin position="16"/>
        <end position="34"/>
    </location>
</feature>
<name>Q0U0X4_PHANO</name>
<protein>
    <submittedName>
        <fullName evidence="2">Uncharacterized protein</fullName>
    </submittedName>
</protein>
<feature type="region of interest" description="Disordered" evidence="1">
    <location>
        <begin position="1"/>
        <end position="63"/>
    </location>
</feature>
<dbReference type="GeneID" id="5981593"/>
<dbReference type="KEGG" id="pno:SNOG_14484"/>
<gene>
    <name evidence="2" type="ORF">SNOG_14484</name>
</gene>
<dbReference type="AlphaFoldDB" id="Q0U0X4"/>